<name>A0A167M8T0_CALVF</name>
<evidence type="ECO:0000313" key="3">
    <source>
        <dbReference type="Proteomes" id="UP000076738"/>
    </source>
</evidence>
<feature type="domain" description="Pyridoxamine 5'-phosphate oxidase Alr4036 family FMN-binding" evidence="1">
    <location>
        <begin position="9"/>
        <end position="53"/>
    </location>
</feature>
<dbReference type="InterPro" id="IPR012349">
    <property type="entry name" value="Split_barrel_FMN-bd"/>
</dbReference>
<dbReference type="Pfam" id="PF12766">
    <property type="entry name" value="Pyridox_oxase_2"/>
    <property type="match status" value="1"/>
</dbReference>
<evidence type="ECO:0000259" key="1">
    <source>
        <dbReference type="Pfam" id="PF12766"/>
    </source>
</evidence>
<dbReference type="STRING" id="1330018.A0A167M8T0"/>
<dbReference type="PANTHER" id="PTHR28243">
    <property type="entry name" value="AGL049CP"/>
    <property type="match status" value="1"/>
</dbReference>
<organism evidence="2 3">
    <name type="scientific">Calocera viscosa (strain TUFC12733)</name>
    <dbReference type="NCBI Taxonomy" id="1330018"/>
    <lineage>
        <taxon>Eukaryota</taxon>
        <taxon>Fungi</taxon>
        <taxon>Dikarya</taxon>
        <taxon>Basidiomycota</taxon>
        <taxon>Agaricomycotina</taxon>
        <taxon>Dacrymycetes</taxon>
        <taxon>Dacrymycetales</taxon>
        <taxon>Dacrymycetaceae</taxon>
        <taxon>Calocera</taxon>
    </lineage>
</organism>
<dbReference type="SUPFAM" id="SSF50475">
    <property type="entry name" value="FMN-binding split barrel"/>
    <property type="match status" value="1"/>
</dbReference>
<proteinExistence type="predicted"/>
<dbReference type="OrthoDB" id="434253at2759"/>
<dbReference type="AlphaFoldDB" id="A0A167M8T0"/>
<protein>
    <recommendedName>
        <fullName evidence="1">Pyridoxamine 5'-phosphate oxidase Alr4036 family FMN-binding domain-containing protein</fullName>
    </recommendedName>
</protein>
<dbReference type="EMBL" id="KV417284">
    <property type="protein sequence ID" value="KZO96456.1"/>
    <property type="molecule type" value="Genomic_DNA"/>
</dbReference>
<sequence length="180" mass="20493">MLAKPWLPLMITTTDVRTPKVKQVTGSSDKVELSWWFSDPMVQFRITGVAHILPTPSHPLASSFPASRLAPSPDFSWEDERFKTYKTKMGGALRASFCRPVPGTPIDDYDVGKEWPEKIPVPGEERTDEEREQTKLALSNFALLVIEPNAVEYLELKVVPNRRTKWTLEGEEWKKTIIVP</sequence>
<dbReference type="GO" id="GO:0010181">
    <property type="term" value="F:FMN binding"/>
    <property type="evidence" value="ECO:0007669"/>
    <property type="project" value="InterPro"/>
</dbReference>
<gene>
    <name evidence="2" type="ORF">CALVIDRAFT_537230</name>
</gene>
<dbReference type="Gene3D" id="2.30.110.10">
    <property type="entry name" value="Electron Transport, Fmn-binding Protein, Chain A"/>
    <property type="match status" value="1"/>
</dbReference>
<keyword evidence="3" id="KW-1185">Reference proteome</keyword>
<reference evidence="2 3" key="1">
    <citation type="journal article" date="2016" name="Mol. Biol. Evol.">
        <title>Comparative Genomics of Early-Diverging Mushroom-Forming Fungi Provides Insights into the Origins of Lignocellulose Decay Capabilities.</title>
        <authorList>
            <person name="Nagy L.G."/>
            <person name="Riley R."/>
            <person name="Tritt A."/>
            <person name="Adam C."/>
            <person name="Daum C."/>
            <person name="Floudas D."/>
            <person name="Sun H."/>
            <person name="Yadav J.S."/>
            <person name="Pangilinan J."/>
            <person name="Larsson K.H."/>
            <person name="Matsuura K."/>
            <person name="Barry K."/>
            <person name="Labutti K."/>
            <person name="Kuo R."/>
            <person name="Ohm R.A."/>
            <person name="Bhattacharya S.S."/>
            <person name="Shirouzu T."/>
            <person name="Yoshinaga Y."/>
            <person name="Martin F.M."/>
            <person name="Grigoriev I.V."/>
            <person name="Hibbett D.S."/>
        </authorList>
    </citation>
    <scope>NUCLEOTIDE SEQUENCE [LARGE SCALE GENOMIC DNA]</scope>
    <source>
        <strain evidence="2 3">TUFC12733</strain>
    </source>
</reference>
<dbReference type="Proteomes" id="UP000076738">
    <property type="component" value="Unassembled WGS sequence"/>
</dbReference>
<accession>A0A167M8T0</accession>
<dbReference type="InterPro" id="IPR024624">
    <property type="entry name" value="Pyridox_Oxase_Alr4036_FMN-bd"/>
</dbReference>
<dbReference type="PANTHER" id="PTHR28243:SF1">
    <property type="entry name" value="PYRIDOXAMINE 5'-PHOSPHATE OXIDASE ALR4036 FAMILY FMN-BINDING DOMAIN-CONTAINING PROTEIN"/>
    <property type="match status" value="1"/>
</dbReference>
<evidence type="ECO:0000313" key="2">
    <source>
        <dbReference type="EMBL" id="KZO96456.1"/>
    </source>
</evidence>